<reference evidence="11" key="1">
    <citation type="submission" date="2021-03" db="EMBL/GenBank/DDBJ databases">
        <title>Studies on the comparative mitochondrial genomics and phylogeny of Phlaeothripidae (Thysanoptera).</title>
        <authorList>
            <person name="Xie D."/>
            <person name="Dang L."/>
        </authorList>
    </citation>
    <scope>NUCLEOTIDE SEQUENCE</scope>
</reference>
<keyword evidence="5 9" id="KW-1133">Transmembrane helix</keyword>
<feature type="transmembrane region" description="Helical" evidence="9">
    <location>
        <begin position="57"/>
        <end position="76"/>
    </location>
</feature>
<dbReference type="AlphaFoldDB" id="A0A9E7CBZ7"/>
<evidence type="ECO:0000256" key="9">
    <source>
        <dbReference type="SAM" id="Phobius"/>
    </source>
</evidence>
<dbReference type="PANTHER" id="PTHR42829">
    <property type="entry name" value="NADH-UBIQUINONE OXIDOREDUCTASE CHAIN 5"/>
    <property type="match status" value="1"/>
</dbReference>
<feature type="transmembrane region" description="Helical" evidence="9">
    <location>
        <begin position="371"/>
        <end position="392"/>
    </location>
</feature>
<proteinExistence type="predicted"/>
<dbReference type="GO" id="GO:0003954">
    <property type="term" value="F:NADH dehydrogenase activity"/>
    <property type="evidence" value="ECO:0007669"/>
    <property type="project" value="TreeGrafter"/>
</dbReference>
<dbReference type="InterPro" id="IPR001750">
    <property type="entry name" value="ND/Mrp_TM"/>
</dbReference>
<keyword evidence="6 9" id="KW-0472">Membrane</keyword>
<evidence type="ECO:0000256" key="8">
    <source>
        <dbReference type="ARBA" id="ARBA00049551"/>
    </source>
</evidence>
<comment type="function">
    <text evidence="1">Core subunit of the mitochondrial membrane respiratory chain NADH dehydrogenase (Complex I) that is believed to belong to the minimal assembly required for catalysis. Complex I functions in the transfer of electrons from NADH to the respiratory chain. The immediate electron acceptor for the enzyme is believed to be ubiquinone.</text>
</comment>
<keyword evidence="4 9" id="KW-0812">Transmembrane</keyword>
<dbReference type="PANTHER" id="PTHR42829:SF2">
    <property type="entry name" value="NADH-UBIQUINONE OXIDOREDUCTASE CHAIN 5"/>
    <property type="match status" value="1"/>
</dbReference>
<dbReference type="EC" id="7.1.1.2" evidence="3"/>
<dbReference type="EMBL" id="MW793907">
    <property type="protein sequence ID" value="UJY97327.2"/>
    <property type="molecule type" value="Genomic_DNA"/>
</dbReference>
<evidence type="ECO:0000256" key="3">
    <source>
        <dbReference type="ARBA" id="ARBA00012944"/>
    </source>
</evidence>
<evidence type="ECO:0000256" key="4">
    <source>
        <dbReference type="ARBA" id="ARBA00022692"/>
    </source>
</evidence>
<gene>
    <name evidence="11" type="primary">ND5</name>
</gene>
<feature type="transmembrane region" description="Helical" evidence="9">
    <location>
        <begin position="412"/>
        <end position="431"/>
    </location>
</feature>
<feature type="transmembrane region" description="Helical" evidence="9">
    <location>
        <begin position="451"/>
        <end position="469"/>
    </location>
</feature>
<feature type="transmembrane region" description="Helical" evidence="9">
    <location>
        <begin position="167"/>
        <end position="188"/>
    </location>
</feature>
<dbReference type="GO" id="GO:0008137">
    <property type="term" value="F:NADH dehydrogenase (ubiquinone) activity"/>
    <property type="evidence" value="ECO:0007669"/>
    <property type="project" value="UniProtKB-EC"/>
</dbReference>
<protein>
    <recommendedName>
        <fullName evidence="3">NADH:ubiquinone reductase (H(+)-translocating)</fullName>
        <ecNumber evidence="3">7.1.1.2</ecNumber>
    </recommendedName>
    <alternativeName>
        <fullName evidence="7">NADH dehydrogenase subunit 5</fullName>
    </alternativeName>
</protein>
<keyword evidence="11" id="KW-0496">Mitochondrion</keyword>
<feature type="domain" description="NADH:quinone oxidoreductase/Mrp antiporter transmembrane" evidence="10">
    <location>
        <begin position="105"/>
        <end position="378"/>
    </location>
</feature>
<sequence length="552" mass="65080">MNKKNMMITFFLILISLSFLSFFFFLYMLKYKIMYFMMWEIIILSSNYMHMIFYLDWMSFSFLSVVFFISSMVSLYSMEYIPQKKNQFINLIFLFVISMMMLILSLNIMSILIGWDGLGLVSYILIIFFQSDKSKNSGMLTLMLNRIGDVLIIFSSWILFMKGGMNFLFYYNISYNFIIMFIIICAMTKSAQIPFSSWLPVAMAAPTPVSSLVHSSTLVTAGIYLMIRFYNYFNHFFFMKFILIMSTLTMFMAGMAANYEMDLKKIIALSTLSQLGLMMMTLSMNFIMLSFFHLITHALFKALLFLCSGIMLHSMKNNQDIRFMGLMSKYMPYTIISFNVANLSLCGFLFLSGFFSKDLIIENYLLNDNNLTIFFFLLVSTSLTVSYTFRLIYHLSFFNMNNIIIMKMKENFIFNMVLMVMTLLSMIMGSMYNWSFHMIFYEPTMSLYMKYIIPFIIFMGLNMSMFFLYKKNTFFYSMWFLNYSIVNLKNIQLFLTSNIFNSSNFGIFELIGSQGIYKYILMLSKINTSQFLINFKTLTLLSIFVYNLLNYL</sequence>
<evidence type="ECO:0000256" key="6">
    <source>
        <dbReference type="ARBA" id="ARBA00023136"/>
    </source>
</evidence>
<dbReference type="Pfam" id="PF00361">
    <property type="entry name" value="Proton_antipo_M"/>
    <property type="match status" value="1"/>
</dbReference>
<comment type="catalytic activity">
    <reaction evidence="8">
        <text>a ubiquinone + NADH + 5 H(+)(in) = a ubiquinol + NAD(+) + 4 H(+)(out)</text>
        <dbReference type="Rhea" id="RHEA:29091"/>
        <dbReference type="Rhea" id="RHEA-COMP:9565"/>
        <dbReference type="Rhea" id="RHEA-COMP:9566"/>
        <dbReference type="ChEBI" id="CHEBI:15378"/>
        <dbReference type="ChEBI" id="CHEBI:16389"/>
        <dbReference type="ChEBI" id="CHEBI:17976"/>
        <dbReference type="ChEBI" id="CHEBI:57540"/>
        <dbReference type="ChEBI" id="CHEBI:57945"/>
        <dbReference type="EC" id="7.1.1.2"/>
    </reaction>
</comment>
<comment type="subcellular location">
    <subcellularLocation>
        <location evidence="2">Membrane</location>
        <topology evidence="2">Multi-pass membrane protein</topology>
    </subcellularLocation>
</comment>
<evidence type="ECO:0000256" key="1">
    <source>
        <dbReference type="ARBA" id="ARBA00003257"/>
    </source>
</evidence>
<geneLocation type="mitochondrion" evidence="11"/>
<organism evidence="11">
    <name type="scientific">Psephenothrips eriobotryae</name>
    <dbReference type="NCBI Taxonomy" id="2913602"/>
    <lineage>
        <taxon>Eukaryota</taxon>
        <taxon>Metazoa</taxon>
        <taxon>Ecdysozoa</taxon>
        <taxon>Arthropoda</taxon>
        <taxon>Hexapoda</taxon>
        <taxon>Insecta</taxon>
        <taxon>Pterygota</taxon>
        <taxon>Neoptera</taxon>
        <taxon>Paraneoptera</taxon>
        <taxon>Thysanoptera</taxon>
        <taxon>Tubulifera</taxon>
        <taxon>Phlaeothripoidea</taxon>
        <taxon>Phlaeothripidae</taxon>
        <taxon>Phlaeothripinae</taxon>
        <taxon>Psephenothrips</taxon>
    </lineage>
</organism>
<feature type="transmembrane region" description="Helical" evidence="9">
    <location>
        <begin position="209"/>
        <end position="230"/>
    </location>
</feature>
<evidence type="ECO:0000256" key="2">
    <source>
        <dbReference type="ARBA" id="ARBA00004141"/>
    </source>
</evidence>
<evidence type="ECO:0000259" key="10">
    <source>
        <dbReference type="Pfam" id="PF00361"/>
    </source>
</evidence>
<name>A0A9E7CBZ7_9NEOP</name>
<feature type="transmembrane region" description="Helical" evidence="9">
    <location>
        <begin position="531"/>
        <end position="549"/>
    </location>
</feature>
<feature type="transmembrane region" description="Helical" evidence="9">
    <location>
        <begin position="6"/>
        <end position="26"/>
    </location>
</feature>
<evidence type="ECO:0000256" key="7">
    <source>
        <dbReference type="ARBA" id="ARBA00031027"/>
    </source>
</evidence>
<evidence type="ECO:0000256" key="5">
    <source>
        <dbReference type="ARBA" id="ARBA00022989"/>
    </source>
</evidence>
<feature type="transmembrane region" description="Helical" evidence="9">
    <location>
        <begin position="236"/>
        <end position="259"/>
    </location>
</feature>
<dbReference type="GO" id="GO:0016020">
    <property type="term" value="C:membrane"/>
    <property type="evidence" value="ECO:0007669"/>
    <property type="project" value="UniProtKB-SubCell"/>
</dbReference>
<feature type="transmembrane region" description="Helical" evidence="9">
    <location>
        <begin position="333"/>
        <end position="351"/>
    </location>
</feature>
<dbReference type="InterPro" id="IPR003945">
    <property type="entry name" value="NU5C-like"/>
</dbReference>
<feature type="transmembrane region" description="Helical" evidence="9">
    <location>
        <begin position="143"/>
        <end position="161"/>
    </location>
</feature>
<evidence type="ECO:0000313" key="11">
    <source>
        <dbReference type="EMBL" id="UJY97327.2"/>
    </source>
</evidence>
<feature type="transmembrane region" description="Helical" evidence="9">
    <location>
        <begin position="294"/>
        <end position="312"/>
    </location>
</feature>
<dbReference type="GO" id="GO:0042773">
    <property type="term" value="P:ATP synthesis coupled electron transport"/>
    <property type="evidence" value="ECO:0007669"/>
    <property type="project" value="InterPro"/>
</dbReference>
<dbReference type="PRINTS" id="PR01434">
    <property type="entry name" value="NADHDHGNASE5"/>
</dbReference>
<dbReference type="GO" id="GO:0015990">
    <property type="term" value="P:electron transport coupled proton transport"/>
    <property type="evidence" value="ECO:0007669"/>
    <property type="project" value="TreeGrafter"/>
</dbReference>
<accession>A0A9E7CBZ7</accession>
<feature type="transmembrane region" description="Helical" evidence="9">
    <location>
        <begin position="88"/>
        <end position="106"/>
    </location>
</feature>